<organism evidence="2 3">
    <name type="scientific">Blastomyces percursus</name>
    <dbReference type="NCBI Taxonomy" id="1658174"/>
    <lineage>
        <taxon>Eukaryota</taxon>
        <taxon>Fungi</taxon>
        <taxon>Dikarya</taxon>
        <taxon>Ascomycota</taxon>
        <taxon>Pezizomycotina</taxon>
        <taxon>Eurotiomycetes</taxon>
        <taxon>Eurotiomycetidae</taxon>
        <taxon>Onygenales</taxon>
        <taxon>Ajellomycetaceae</taxon>
        <taxon>Blastomyces</taxon>
    </lineage>
</organism>
<comment type="caution">
    <text evidence="2">The sequence shown here is derived from an EMBL/GenBank/DDBJ whole genome shotgun (WGS) entry which is preliminary data.</text>
</comment>
<evidence type="ECO:0000256" key="1">
    <source>
        <dbReference type="SAM" id="MobiDB-lite"/>
    </source>
</evidence>
<keyword evidence="3" id="KW-1185">Reference proteome</keyword>
<feature type="region of interest" description="Disordered" evidence="1">
    <location>
        <begin position="267"/>
        <end position="324"/>
    </location>
</feature>
<evidence type="ECO:0000313" key="2">
    <source>
        <dbReference type="EMBL" id="OJD25198.1"/>
    </source>
</evidence>
<dbReference type="STRING" id="1658174.A0A1J9Q8T9"/>
<feature type="compositionally biased region" description="Polar residues" evidence="1">
    <location>
        <begin position="308"/>
        <end position="324"/>
    </location>
</feature>
<protein>
    <submittedName>
        <fullName evidence="2">Uncharacterized protein</fullName>
    </submittedName>
</protein>
<accession>A0A1J9Q8T9</accession>
<dbReference type="Proteomes" id="UP000242791">
    <property type="component" value="Unassembled WGS sequence"/>
</dbReference>
<sequence>MELEDAANAEQGVGRILDSVASDVESLFQDAVADALPEELVQASQQARTAEQEEPTTLDEERARVLERAQGISPEPTIMSLGSEASEDDTQDSMVSKRPRRGADLTTTNRAPTRSIHQKSQARTDTENFHEPYPHYFIDGQDTRKTAEAAEHLDTNMIIKWRQTKKSFEQSSTWDRFCHWLRLQITDPKSLLREQNQNQSAWDFTSYLQSLEDQLAEPYSVNQRKEHLRTLILPEIRMELMKHAEDTSKMTYEAFVAKVASVENQMQGRSNAFRRGAPSKPANGDSRYPPSTGAAQGDSSQDKRRKVQNSSSGSGNPTPRSSNAWQSTLALPLNQKTRPPNTMRCSVIGVGNSKAAQSISFTASGDSDSKWSAQALDLG</sequence>
<name>A0A1J9Q8T9_9EURO</name>
<feature type="region of interest" description="Disordered" evidence="1">
    <location>
        <begin position="360"/>
        <end position="379"/>
    </location>
</feature>
<evidence type="ECO:0000313" key="3">
    <source>
        <dbReference type="Proteomes" id="UP000242791"/>
    </source>
</evidence>
<reference evidence="2 3" key="1">
    <citation type="submission" date="2015-08" db="EMBL/GenBank/DDBJ databases">
        <title>Emmonsia species relationships and genome sequence.</title>
        <authorList>
            <person name="Cuomo C.A."/>
            <person name="Schwartz I.S."/>
            <person name="Kenyon C."/>
            <person name="De Hoog G.S."/>
            <person name="Govender N.P."/>
            <person name="Botha A."/>
            <person name="Moreno L."/>
            <person name="De Vries M."/>
            <person name="Munoz J.F."/>
            <person name="Stielow J.B."/>
        </authorList>
    </citation>
    <scope>NUCLEOTIDE SEQUENCE [LARGE SCALE GENOMIC DNA]</scope>
    <source>
        <strain evidence="2 3">EI222</strain>
    </source>
</reference>
<proteinExistence type="predicted"/>
<dbReference type="EMBL" id="LGTZ01000415">
    <property type="protein sequence ID" value="OJD25198.1"/>
    <property type="molecule type" value="Genomic_DNA"/>
</dbReference>
<feature type="region of interest" description="Disordered" evidence="1">
    <location>
        <begin position="41"/>
        <end position="130"/>
    </location>
</feature>
<dbReference type="VEuPathDB" id="FungiDB:ACJ73_03429"/>
<feature type="compositionally biased region" description="Polar residues" evidence="1">
    <location>
        <begin position="360"/>
        <end position="372"/>
    </location>
</feature>
<gene>
    <name evidence="2" type="ORF">ACJ73_03429</name>
</gene>
<dbReference type="AlphaFoldDB" id="A0A1J9Q8T9"/>
<dbReference type="OrthoDB" id="4187428at2759"/>